<gene>
    <name evidence="1" type="ORF">ACFP3M_09550</name>
</gene>
<proteinExistence type="predicted"/>
<dbReference type="RefSeq" id="WP_345086456.1">
    <property type="nucleotide sequence ID" value="NZ_BAAAWG010000010.1"/>
</dbReference>
<dbReference type="Pfam" id="PF12138">
    <property type="entry name" value="Spherulin4"/>
    <property type="match status" value="1"/>
</dbReference>
<dbReference type="Proteomes" id="UP001596241">
    <property type="component" value="Unassembled WGS sequence"/>
</dbReference>
<protein>
    <submittedName>
        <fullName evidence="1">Spherulation-specific family 4 protein</fullName>
    </submittedName>
</protein>
<keyword evidence="2" id="KW-1185">Reference proteome</keyword>
<reference evidence="2" key="1">
    <citation type="journal article" date="2019" name="Int. J. Syst. Evol. Microbiol.">
        <title>The Global Catalogue of Microorganisms (GCM) 10K type strain sequencing project: providing services to taxonomists for standard genome sequencing and annotation.</title>
        <authorList>
            <consortium name="The Broad Institute Genomics Platform"/>
            <consortium name="The Broad Institute Genome Sequencing Center for Infectious Disease"/>
            <person name="Wu L."/>
            <person name="Ma J."/>
        </authorList>
    </citation>
    <scope>NUCLEOTIDE SEQUENCE [LARGE SCALE GENOMIC DNA]</scope>
    <source>
        <strain evidence="2">CGMCC 1.15809</strain>
    </source>
</reference>
<evidence type="ECO:0000313" key="1">
    <source>
        <dbReference type="EMBL" id="MFC5893057.1"/>
    </source>
</evidence>
<dbReference type="PANTHER" id="PTHR35040">
    <property type="match status" value="1"/>
</dbReference>
<dbReference type="InterPro" id="IPR021986">
    <property type="entry name" value="Spherulin4"/>
</dbReference>
<organism evidence="1 2">
    <name type="scientific">Streptomyces ramulosus</name>
    <dbReference type="NCBI Taxonomy" id="47762"/>
    <lineage>
        <taxon>Bacteria</taxon>
        <taxon>Bacillati</taxon>
        <taxon>Actinomycetota</taxon>
        <taxon>Actinomycetes</taxon>
        <taxon>Kitasatosporales</taxon>
        <taxon>Streptomycetaceae</taxon>
        <taxon>Streptomyces</taxon>
    </lineage>
</organism>
<comment type="caution">
    <text evidence="1">The sequence shown here is derived from an EMBL/GenBank/DDBJ whole genome shotgun (WGS) entry which is preliminary data.</text>
</comment>
<name>A0ABW1FEX6_9ACTN</name>
<accession>A0ABW1FEX6</accession>
<sequence>MPHLTTAGTTRTPTGAGPFGVGVPGIAHPLLAPTAWDELLRVSRGFVTPREAPRGVAGTVPGYSPVAPVHWAVLDVAAGPGERPDPHCLPAAARLRETGVRLLGHLDLRYGTRPFGDLIADAHRFLEWYRVDGFLLCRAPADREELPATRRTAAALRGLADGAHLVFGHGTHPHPGYAESADQLLTFAGPWSEYRWSQVALWTADHPPERFCHLVHGVPRSHLDEALRIARWQGAGTVFFTDRRDRDGDAWEALPGYWDDFVSRIGTGVLE</sequence>
<dbReference type="PANTHER" id="PTHR35040:SF9">
    <property type="entry name" value="4-LIKE CELL SURFACE PROTEIN, PUTATIVE (AFU_ORTHOLOGUE AFUA_4G14080)-RELATED"/>
    <property type="match status" value="1"/>
</dbReference>
<evidence type="ECO:0000313" key="2">
    <source>
        <dbReference type="Proteomes" id="UP001596241"/>
    </source>
</evidence>
<dbReference type="EMBL" id="JBHSPW010000003">
    <property type="protein sequence ID" value="MFC5893057.1"/>
    <property type="molecule type" value="Genomic_DNA"/>
</dbReference>